<dbReference type="InterPro" id="IPR049740">
    <property type="entry name" value="CopZ"/>
</dbReference>
<dbReference type="NCBIfam" id="NF033795">
    <property type="entry name" value="chaper_CopZ_Bs"/>
    <property type="match status" value="1"/>
</dbReference>
<accession>A0A927MHN8</accession>
<evidence type="ECO:0000256" key="3">
    <source>
        <dbReference type="ARBA" id="ARBA00022723"/>
    </source>
</evidence>
<dbReference type="InterPro" id="IPR006121">
    <property type="entry name" value="HMA_dom"/>
</dbReference>
<dbReference type="Proteomes" id="UP000658225">
    <property type="component" value="Unassembled WGS sequence"/>
</dbReference>
<dbReference type="InterPro" id="IPR006122">
    <property type="entry name" value="HMA_Cu_ion-bd"/>
</dbReference>
<keyword evidence="3" id="KW-0479">Metal-binding</keyword>
<evidence type="ECO:0000313" key="7">
    <source>
        <dbReference type="EMBL" id="MBE1554825.1"/>
    </source>
</evidence>
<keyword evidence="5" id="KW-0143">Chaperone</keyword>
<dbReference type="FunFam" id="3.30.70.100:FF:000001">
    <property type="entry name" value="ATPase copper transporting beta"/>
    <property type="match status" value="1"/>
</dbReference>
<reference evidence="7" key="1">
    <citation type="submission" date="2020-10" db="EMBL/GenBank/DDBJ databases">
        <title>Genomic Encyclopedia of Type Strains, Phase IV (KMG-IV): sequencing the most valuable type-strain genomes for metagenomic binning, comparative biology and taxonomic classification.</title>
        <authorList>
            <person name="Goeker M."/>
        </authorList>
    </citation>
    <scope>NUCLEOTIDE SEQUENCE</scope>
    <source>
        <strain evidence="7">DSM 13886</strain>
    </source>
</reference>
<dbReference type="InterPro" id="IPR036163">
    <property type="entry name" value="HMA_dom_sf"/>
</dbReference>
<keyword evidence="4" id="KW-0186">Copper</keyword>
<evidence type="ECO:0000256" key="5">
    <source>
        <dbReference type="ARBA" id="ARBA00023186"/>
    </source>
</evidence>
<dbReference type="GO" id="GO:0006825">
    <property type="term" value="P:copper ion transport"/>
    <property type="evidence" value="ECO:0007669"/>
    <property type="project" value="InterPro"/>
</dbReference>
<dbReference type="CDD" id="cd00371">
    <property type="entry name" value="HMA"/>
    <property type="match status" value="1"/>
</dbReference>
<dbReference type="GO" id="GO:0005737">
    <property type="term" value="C:cytoplasm"/>
    <property type="evidence" value="ECO:0007669"/>
    <property type="project" value="UniProtKB-SubCell"/>
</dbReference>
<dbReference type="NCBIfam" id="TIGR00003">
    <property type="entry name" value="copper ion binding protein"/>
    <property type="match status" value="1"/>
</dbReference>
<dbReference type="PRINTS" id="PR00944">
    <property type="entry name" value="CUEXPORT"/>
</dbReference>
<proteinExistence type="predicted"/>
<dbReference type="AlphaFoldDB" id="A0A927MHN8"/>
<keyword evidence="2" id="KW-0963">Cytoplasm</keyword>
<gene>
    <name evidence="7" type="ORF">H4683_001903</name>
</gene>
<dbReference type="Gene3D" id="3.30.70.100">
    <property type="match status" value="1"/>
</dbReference>
<evidence type="ECO:0000259" key="6">
    <source>
        <dbReference type="PROSITE" id="PS50846"/>
    </source>
</evidence>
<name>A0A927MHN8_9BACL</name>
<dbReference type="SUPFAM" id="SSF55008">
    <property type="entry name" value="HMA, heavy metal-associated domain"/>
    <property type="match status" value="1"/>
</dbReference>
<dbReference type="InterPro" id="IPR000428">
    <property type="entry name" value="Cu-bd"/>
</dbReference>
<organism evidence="7 8">
    <name type="scientific">Sporosarcina limicola</name>
    <dbReference type="NCBI Taxonomy" id="34101"/>
    <lineage>
        <taxon>Bacteria</taxon>
        <taxon>Bacillati</taxon>
        <taxon>Bacillota</taxon>
        <taxon>Bacilli</taxon>
        <taxon>Bacillales</taxon>
        <taxon>Caryophanaceae</taxon>
        <taxon>Sporosarcina</taxon>
    </lineage>
</organism>
<dbReference type="EMBL" id="JADBEL010000009">
    <property type="protein sequence ID" value="MBE1554825.1"/>
    <property type="molecule type" value="Genomic_DNA"/>
</dbReference>
<sequence>MVIITKQEAFNLKEILKVEGMSCNHCVNSIETNVGELTGVSTVKVDLGNNEVLVEFDNAATLAQIKETIEDQGYDLA</sequence>
<comment type="subcellular location">
    <subcellularLocation>
        <location evidence="1">Cytoplasm</location>
    </subcellularLocation>
</comment>
<feature type="domain" description="HMA" evidence="6">
    <location>
        <begin position="12"/>
        <end position="77"/>
    </location>
</feature>
<evidence type="ECO:0000256" key="2">
    <source>
        <dbReference type="ARBA" id="ARBA00022490"/>
    </source>
</evidence>
<evidence type="ECO:0000256" key="1">
    <source>
        <dbReference type="ARBA" id="ARBA00004496"/>
    </source>
</evidence>
<comment type="caution">
    <text evidence="7">The sequence shown here is derived from an EMBL/GenBank/DDBJ whole genome shotgun (WGS) entry which is preliminary data.</text>
</comment>
<dbReference type="PROSITE" id="PS01047">
    <property type="entry name" value="HMA_1"/>
    <property type="match status" value="1"/>
</dbReference>
<evidence type="ECO:0000256" key="4">
    <source>
        <dbReference type="ARBA" id="ARBA00023008"/>
    </source>
</evidence>
<dbReference type="GO" id="GO:0005507">
    <property type="term" value="F:copper ion binding"/>
    <property type="evidence" value="ECO:0007669"/>
    <property type="project" value="InterPro"/>
</dbReference>
<dbReference type="PROSITE" id="PS50846">
    <property type="entry name" value="HMA_2"/>
    <property type="match status" value="1"/>
</dbReference>
<keyword evidence="8" id="KW-1185">Reference proteome</keyword>
<dbReference type="Pfam" id="PF00403">
    <property type="entry name" value="HMA"/>
    <property type="match status" value="1"/>
</dbReference>
<protein>
    <submittedName>
        <fullName evidence="7">Copper chaperone</fullName>
    </submittedName>
</protein>
<evidence type="ECO:0000313" key="8">
    <source>
        <dbReference type="Proteomes" id="UP000658225"/>
    </source>
</evidence>
<dbReference type="InterPro" id="IPR017969">
    <property type="entry name" value="Heavy-metal-associated_CS"/>
</dbReference>